<dbReference type="Pfam" id="PF07715">
    <property type="entry name" value="Plug"/>
    <property type="match status" value="1"/>
</dbReference>
<evidence type="ECO:0000256" key="6">
    <source>
        <dbReference type="ARBA" id="ARBA00023004"/>
    </source>
</evidence>
<dbReference type="InterPro" id="IPR012910">
    <property type="entry name" value="Plug_dom"/>
</dbReference>
<name>A0A7X5LMV7_9ALTE</name>
<dbReference type="Proteomes" id="UP000470213">
    <property type="component" value="Unassembled WGS sequence"/>
</dbReference>
<dbReference type="Pfam" id="PF00593">
    <property type="entry name" value="TonB_dep_Rec_b-barrel"/>
    <property type="match status" value="1"/>
</dbReference>
<reference evidence="16 17" key="1">
    <citation type="submission" date="2020-01" db="EMBL/GenBank/DDBJ databases">
        <authorList>
            <person name="Chen J."/>
            <person name="Zhu S."/>
            <person name="Yang J."/>
        </authorList>
    </citation>
    <scope>NUCLEOTIDE SEQUENCE [LARGE SCALE GENOMIC DNA]</scope>
    <source>
        <strain evidence="16 17">345S023</strain>
    </source>
</reference>
<keyword evidence="5 11" id="KW-0812">Transmembrane</keyword>
<keyword evidence="2 11" id="KW-0813">Transport</keyword>
<evidence type="ECO:0000256" key="12">
    <source>
        <dbReference type="RuleBase" id="RU003357"/>
    </source>
</evidence>
<evidence type="ECO:0000256" key="10">
    <source>
        <dbReference type="ARBA" id="ARBA00023237"/>
    </source>
</evidence>
<keyword evidence="10 11" id="KW-0998">Cell outer membrane</keyword>
<keyword evidence="17" id="KW-1185">Reference proteome</keyword>
<feature type="signal peptide" evidence="13">
    <location>
        <begin position="1"/>
        <end position="26"/>
    </location>
</feature>
<evidence type="ECO:0000256" key="4">
    <source>
        <dbReference type="ARBA" id="ARBA00022496"/>
    </source>
</evidence>
<evidence type="ECO:0000256" key="3">
    <source>
        <dbReference type="ARBA" id="ARBA00022452"/>
    </source>
</evidence>
<dbReference type="InterPro" id="IPR039426">
    <property type="entry name" value="TonB-dep_rcpt-like"/>
</dbReference>
<dbReference type="GO" id="GO:0006826">
    <property type="term" value="P:iron ion transport"/>
    <property type="evidence" value="ECO:0007669"/>
    <property type="project" value="UniProtKB-KW"/>
</dbReference>
<feature type="domain" description="TonB-dependent receptor plug" evidence="15">
    <location>
        <begin position="46"/>
        <end position="152"/>
    </location>
</feature>
<keyword evidence="6" id="KW-0408">Iron</keyword>
<evidence type="ECO:0000313" key="16">
    <source>
        <dbReference type="EMBL" id="NDV92262.1"/>
    </source>
</evidence>
<keyword evidence="8 12" id="KW-0798">TonB box</keyword>
<dbReference type="EMBL" id="JAAAWN010000020">
    <property type="protein sequence ID" value="NDV92262.1"/>
    <property type="molecule type" value="Genomic_DNA"/>
</dbReference>
<evidence type="ECO:0000256" key="8">
    <source>
        <dbReference type="ARBA" id="ARBA00023077"/>
    </source>
</evidence>
<dbReference type="InterPro" id="IPR036942">
    <property type="entry name" value="Beta-barrel_TonB_sf"/>
</dbReference>
<dbReference type="PANTHER" id="PTHR32552:SF81">
    <property type="entry name" value="TONB-DEPENDENT OUTER MEMBRANE RECEPTOR"/>
    <property type="match status" value="1"/>
</dbReference>
<proteinExistence type="inferred from homology"/>
<evidence type="ECO:0000256" key="2">
    <source>
        <dbReference type="ARBA" id="ARBA00022448"/>
    </source>
</evidence>
<organism evidence="16 17">
    <name type="scientific">Alteromonas profundi</name>
    <dbReference type="NCBI Taxonomy" id="2696062"/>
    <lineage>
        <taxon>Bacteria</taxon>
        <taxon>Pseudomonadati</taxon>
        <taxon>Pseudomonadota</taxon>
        <taxon>Gammaproteobacteria</taxon>
        <taxon>Alteromonadales</taxon>
        <taxon>Alteromonadaceae</taxon>
        <taxon>Alteromonas/Salinimonas group</taxon>
        <taxon>Alteromonas</taxon>
    </lineage>
</organism>
<evidence type="ECO:0000313" key="17">
    <source>
        <dbReference type="Proteomes" id="UP000470213"/>
    </source>
</evidence>
<dbReference type="SUPFAM" id="SSF56935">
    <property type="entry name" value="Porins"/>
    <property type="match status" value="1"/>
</dbReference>
<accession>A0A7X5LMV7</accession>
<comment type="subcellular location">
    <subcellularLocation>
        <location evidence="1 11">Cell outer membrane</location>
        <topology evidence="1 11">Multi-pass membrane protein</topology>
    </subcellularLocation>
</comment>
<evidence type="ECO:0000256" key="7">
    <source>
        <dbReference type="ARBA" id="ARBA00023065"/>
    </source>
</evidence>
<dbReference type="PROSITE" id="PS52016">
    <property type="entry name" value="TONB_DEPENDENT_REC_3"/>
    <property type="match status" value="1"/>
</dbReference>
<keyword evidence="3 11" id="KW-1134">Transmembrane beta strand</keyword>
<keyword evidence="13" id="KW-0732">Signal</keyword>
<dbReference type="PANTHER" id="PTHR32552">
    <property type="entry name" value="FERRICHROME IRON RECEPTOR-RELATED"/>
    <property type="match status" value="1"/>
</dbReference>
<evidence type="ECO:0000256" key="13">
    <source>
        <dbReference type="SAM" id="SignalP"/>
    </source>
</evidence>
<evidence type="ECO:0000256" key="1">
    <source>
        <dbReference type="ARBA" id="ARBA00004571"/>
    </source>
</evidence>
<feature type="chain" id="PRO_5030812172" evidence="13">
    <location>
        <begin position="27"/>
        <end position="772"/>
    </location>
</feature>
<gene>
    <name evidence="16" type="ORF">GTH32_13860</name>
</gene>
<evidence type="ECO:0000256" key="9">
    <source>
        <dbReference type="ARBA" id="ARBA00023136"/>
    </source>
</evidence>
<sequence length="772" mass="84245">MHTLNTHKRLLALTVATALSAPAAFAAENVWESIEVTAQKRNENISDVGIAITAFSGEQLEALGLESSTELIAFTPGVSLAGDIGGQRAIFNIRGVVQNDYADLAEAPVAVYVDGGYLASTQAQTFGLFDVARIEILKGPQGTLFGRNATGGLVNTITAKPTAETEGYGEFTAARFDQYRFEGAISGEITEGVYGRFSGFTNQQGEILENIYEDGAAPDTRLGSVGGGEDGYNDDTKAFRAQLLFDIGDEGSLLLSGNWSDTTKSEGPYQVVNTTEVKDAQGNVIDVIFAADDPLGCDTIQAGVCVDGNFNGDPLRPVQGGDFNGNFDPDGSGNKVNKDFAFDDQNKIESKGLAATLDYAFEDFDFFAMSDYKEFTRTVGLDSDQTASPELIFQSDSTIEQFSQEFRFSGETAALKWVGGIYYLSVSTDYSQGLAGSPTTFFLGGEENNTLVSLETDSYSLFGQVDYSLTDDLVLVGGLRYTREDKAFVGNVYQNENTNDRIIEIDTSTASLEVMDEQNDQSLWSAKLQLEYSVGDSLYYAGINRGVKAGSFNAPLFGGFSFYEPEELTSYEAGLKHSFMQGSGVFNANVFYYDYNDYQSFSWVNNAGVVTNEEASFSGIELEVFLTPTDSLDVMLNFSYTDAVVEDLEVASGYFADTTPPFTPEYQASAMVRYNWDAFEGNMAAQLSANYQSETFHNARNFTAHEIDSYATADARLTWNDSNDKWSLAAYVDNLFDSDHELIGFDVSGFYGTSQISYAKPRTYGLTVRRNF</sequence>
<evidence type="ECO:0000256" key="11">
    <source>
        <dbReference type="PROSITE-ProRule" id="PRU01360"/>
    </source>
</evidence>
<dbReference type="AlphaFoldDB" id="A0A7X5LMV7"/>
<comment type="similarity">
    <text evidence="11 12">Belongs to the TonB-dependent receptor family.</text>
</comment>
<dbReference type="Gene3D" id="2.40.170.20">
    <property type="entry name" value="TonB-dependent receptor, beta-barrel domain"/>
    <property type="match status" value="2"/>
</dbReference>
<keyword evidence="7" id="KW-0406">Ion transport</keyword>
<evidence type="ECO:0000259" key="15">
    <source>
        <dbReference type="Pfam" id="PF07715"/>
    </source>
</evidence>
<protein>
    <submittedName>
        <fullName evidence="16">TonB-dependent receptor</fullName>
    </submittedName>
</protein>
<evidence type="ECO:0000259" key="14">
    <source>
        <dbReference type="Pfam" id="PF00593"/>
    </source>
</evidence>
<comment type="caution">
    <text evidence="16">The sequence shown here is derived from an EMBL/GenBank/DDBJ whole genome shotgun (WGS) entry which is preliminary data.</text>
</comment>
<feature type="domain" description="TonB-dependent receptor-like beta-barrel" evidence="14">
    <location>
        <begin position="309"/>
        <end position="735"/>
    </location>
</feature>
<dbReference type="InterPro" id="IPR000531">
    <property type="entry name" value="Beta-barrel_TonB"/>
</dbReference>
<keyword evidence="9 11" id="KW-0472">Membrane</keyword>
<dbReference type="RefSeq" id="WP_163086787.1">
    <property type="nucleotide sequence ID" value="NZ_JAAAWN010000020.1"/>
</dbReference>
<keyword evidence="16" id="KW-0675">Receptor</keyword>
<dbReference type="GO" id="GO:0009279">
    <property type="term" value="C:cell outer membrane"/>
    <property type="evidence" value="ECO:0007669"/>
    <property type="project" value="UniProtKB-SubCell"/>
</dbReference>
<evidence type="ECO:0000256" key="5">
    <source>
        <dbReference type="ARBA" id="ARBA00022692"/>
    </source>
</evidence>
<keyword evidence="4" id="KW-0410">Iron transport</keyword>